<dbReference type="Pfam" id="PF12806">
    <property type="entry name" value="Acyl-CoA_dh_C"/>
    <property type="match status" value="1"/>
</dbReference>
<proteinExistence type="inferred from homology"/>
<gene>
    <name evidence="10" type="ORF">MO867_06820</name>
</gene>
<dbReference type="Gene3D" id="1.10.540.10">
    <property type="entry name" value="Acyl-CoA dehydrogenase/oxidase, N-terminal domain"/>
    <property type="match status" value="1"/>
</dbReference>
<evidence type="ECO:0000259" key="6">
    <source>
        <dbReference type="Pfam" id="PF00441"/>
    </source>
</evidence>
<organism evidence="10 11">
    <name type="scientific">Microbulbifer okhotskensis</name>
    <dbReference type="NCBI Taxonomy" id="2926617"/>
    <lineage>
        <taxon>Bacteria</taxon>
        <taxon>Pseudomonadati</taxon>
        <taxon>Pseudomonadota</taxon>
        <taxon>Gammaproteobacteria</taxon>
        <taxon>Cellvibrionales</taxon>
        <taxon>Microbulbiferaceae</taxon>
        <taxon>Microbulbifer</taxon>
    </lineage>
</organism>
<name>A0A9X2EKS2_9GAMM</name>
<dbReference type="InterPro" id="IPR025878">
    <property type="entry name" value="Acyl-CoA_dh-like_C_dom"/>
</dbReference>
<dbReference type="EMBL" id="JALBWM010000019">
    <property type="protein sequence ID" value="MCO1334052.1"/>
    <property type="molecule type" value="Genomic_DNA"/>
</dbReference>
<protein>
    <submittedName>
        <fullName evidence="10">Acyl-CoA dehydrogenase</fullName>
    </submittedName>
</protein>
<dbReference type="InterPro" id="IPR013786">
    <property type="entry name" value="AcylCoA_DH/ox_N"/>
</dbReference>
<dbReference type="InterPro" id="IPR009100">
    <property type="entry name" value="AcylCoA_DH/oxidase_NM_dom_sf"/>
</dbReference>
<feature type="domain" description="Acyl-CoA dehydrogenase/oxidase C-terminal" evidence="6">
    <location>
        <begin position="286"/>
        <end position="451"/>
    </location>
</feature>
<evidence type="ECO:0000259" key="8">
    <source>
        <dbReference type="Pfam" id="PF02771"/>
    </source>
</evidence>
<evidence type="ECO:0000259" key="7">
    <source>
        <dbReference type="Pfam" id="PF02770"/>
    </source>
</evidence>
<dbReference type="Pfam" id="PF02770">
    <property type="entry name" value="Acyl-CoA_dh_M"/>
    <property type="match status" value="1"/>
</dbReference>
<dbReference type="PANTHER" id="PTHR42803">
    <property type="entry name" value="ACYL-COA DEHYDROGENASE"/>
    <property type="match status" value="1"/>
</dbReference>
<dbReference type="GO" id="GO:0050660">
    <property type="term" value="F:flavin adenine dinucleotide binding"/>
    <property type="evidence" value="ECO:0007669"/>
    <property type="project" value="InterPro"/>
</dbReference>
<dbReference type="Pfam" id="PF02771">
    <property type="entry name" value="Acyl-CoA_dh_N"/>
    <property type="match status" value="1"/>
</dbReference>
<comment type="similarity">
    <text evidence="2 5">Belongs to the acyl-CoA dehydrogenase family.</text>
</comment>
<dbReference type="InterPro" id="IPR046373">
    <property type="entry name" value="Acyl-CoA_Oxase/DH_mid-dom_sf"/>
</dbReference>
<feature type="domain" description="Acetyl-CoA dehydrogenase-like C-terminal" evidence="9">
    <location>
        <begin position="470"/>
        <end position="594"/>
    </location>
</feature>
<dbReference type="AlphaFoldDB" id="A0A9X2EKS2"/>
<dbReference type="Gene3D" id="1.20.140.10">
    <property type="entry name" value="Butyryl-CoA Dehydrogenase, subunit A, domain 3"/>
    <property type="match status" value="1"/>
</dbReference>
<dbReference type="Gene3D" id="2.40.110.10">
    <property type="entry name" value="Butyryl-CoA Dehydrogenase, subunit A, domain 2"/>
    <property type="match status" value="1"/>
</dbReference>
<dbReference type="InterPro" id="IPR006091">
    <property type="entry name" value="Acyl-CoA_Oxase/DH_mid-dom"/>
</dbReference>
<keyword evidence="3 5" id="KW-0285">Flavoprotein</keyword>
<dbReference type="SUPFAM" id="SSF47203">
    <property type="entry name" value="Acyl-CoA dehydrogenase C-terminal domain-like"/>
    <property type="match status" value="1"/>
</dbReference>
<dbReference type="SUPFAM" id="SSF56645">
    <property type="entry name" value="Acyl-CoA dehydrogenase NM domain-like"/>
    <property type="match status" value="1"/>
</dbReference>
<dbReference type="InterPro" id="IPR037069">
    <property type="entry name" value="AcylCoA_DH/ox_N_sf"/>
</dbReference>
<keyword evidence="11" id="KW-1185">Reference proteome</keyword>
<reference evidence="10" key="1">
    <citation type="journal article" date="2022" name="Arch. Microbiol.">
        <title>Microbulbifer okhotskensis sp. nov., isolated from a deep bottom sediment of the Okhotsk Sea.</title>
        <authorList>
            <person name="Romanenko L."/>
            <person name="Kurilenko V."/>
            <person name="Otstavnykh N."/>
            <person name="Velansky P."/>
            <person name="Isaeva M."/>
            <person name="Mikhailov V."/>
        </authorList>
    </citation>
    <scope>NUCLEOTIDE SEQUENCE</scope>
    <source>
        <strain evidence="10">OS29</strain>
    </source>
</reference>
<feature type="domain" description="Acyl-CoA dehydrogenase/oxidase N-terminal" evidence="8">
    <location>
        <begin position="43"/>
        <end position="156"/>
    </location>
</feature>
<evidence type="ECO:0000256" key="4">
    <source>
        <dbReference type="ARBA" id="ARBA00022827"/>
    </source>
</evidence>
<comment type="cofactor">
    <cofactor evidence="1 5">
        <name>FAD</name>
        <dbReference type="ChEBI" id="CHEBI:57692"/>
    </cofactor>
</comment>
<evidence type="ECO:0000256" key="2">
    <source>
        <dbReference type="ARBA" id="ARBA00009347"/>
    </source>
</evidence>
<evidence type="ECO:0000313" key="11">
    <source>
        <dbReference type="Proteomes" id="UP001139028"/>
    </source>
</evidence>
<feature type="domain" description="Acyl-CoA oxidase/dehydrogenase middle" evidence="7">
    <location>
        <begin position="162"/>
        <end position="269"/>
    </location>
</feature>
<evidence type="ECO:0000259" key="9">
    <source>
        <dbReference type="Pfam" id="PF12806"/>
    </source>
</evidence>
<evidence type="ECO:0000256" key="3">
    <source>
        <dbReference type="ARBA" id="ARBA00022630"/>
    </source>
</evidence>
<keyword evidence="4 5" id="KW-0274">FAD</keyword>
<dbReference type="Pfam" id="PF00441">
    <property type="entry name" value="Acyl-CoA_dh_1"/>
    <property type="match status" value="1"/>
</dbReference>
<evidence type="ECO:0000313" key="10">
    <source>
        <dbReference type="EMBL" id="MCO1334052.1"/>
    </source>
</evidence>
<dbReference type="InterPro" id="IPR036250">
    <property type="entry name" value="AcylCo_DH-like_C"/>
</dbReference>
<sequence length="600" mass="66412">MAHQLLSEREINFLLYEFLDTEALIKRPRYSDHSREIFDATLNTAHTIAEKFFANHNAKGDANEPSFDGKTVSVIEETKASWNAFAEAGFLAAHCDAEEGGLQLPEVILRTALAYMAAANIASASYPFLTIGAANLVRTFASDSLKEKFLAQMLDGRSAGTMALTEPDQGSALSDIRTSATPTEDGTYRIHGQKMYISGGDQNLTDNIVHLVLAKIKGAPAGVRGISLFLVPKYLVDESGRPAERNDVKLAGLLHKMGYRNTTSTVLNFGEEEGAIGYLIGEPHCGLKYMFQMMNEARISVGAGASVLGYQGYTYSLDYAKGRPQGRLPSNRDPESKQVPIVQHADVRRMLLIQKAYAEGGLCLSIFATSLYEDEQTAATKEQRHHAATLLDLLTPVVKSWPSKYCLKANELAIQVLGGSGYIREYPVEQMYRDNRLNAIHEGTEGIHALDLLGRKVPAKNLAGYQLLQAEIRNTVMQARDKPKLESMAKALEKALEKLDETSFALFNQLQEDVDRGLGNATLYLDLFGCIVVAWMWLKQAIIAEKALETVPDGDAQDYYQGKLHTAKYYFEWELPKTDTAIALLKSGNPIPFDMQENWF</sequence>
<comment type="caution">
    <text evidence="10">The sequence shown here is derived from an EMBL/GenBank/DDBJ whole genome shotgun (WGS) entry which is preliminary data.</text>
</comment>
<dbReference type="InterPro" id="IPR009075">
    <property type="entry name" value="AcylCo_DH/oxidase_C"/>
</dbReference>
<dbReference type="RefSeq" id="WP_252465529.1">
    <property type="nucleotide sequence ID" value="NZ_JALBWM010000019.1"/>
</dbReference>
<evidence type="ECO:0000256" key="1">
    <source>
        <dbReference type="ARBA" id="ARBA00001974"/>
    </source>
</evidence>
<accession>A0A9X2EKS2</accession>
<dbReference type="PANTHER" id="PTHR42803:SF3">
    <property type="entry name" value="ACYL-COA DEHYDROGENASE-RELATED"/>
    <property type="match status" value="1"/>
</dbReference>
<keyword evidence="5" id="KW-0560">Oxidoreductase</keyword>
<dbReference type="InterPro" id="IPR052166">
    <property type="entry name" value="Diverse_Acyl-CoA_DH"/>
</dbReference>
<dbReference type="Proteomes" id="UP001139028">
    <property type="component" value="Unassembled WGS sequence"/>
</dbReference>
<dbReference type="GO" id="GO:0016627">
    <property type="term" value="F:oxidoreductase activity, acting on the CH-CH group of donors"/>
    <property type="evidence" value="ECO:0007669"/>
    <property type="project" value="InterPro"/>
</dbReference>
<evidence type="ECO:0000256" key="5">
    <source>
        <dbReference type="RuleBase" id="RU362125"/>
    </source>
</evidence>